<evidence type="ECO:0000256" key="1">
    <source>
        <dbReference type="ARBA" id="ARBA00001971"/>
    </source>
</evidence>
<dbReference type="AlphaFoldDB" id="A0A8K0GCY0"/>
<name>A0A8K0GCY0_IGNLU</name>
<dbReference type="PRINTS" id="PR00385">
    <property type="entry name" value="P450"/>
</dbReference>
<keyword evidence="11" id="KW-1185">Reference proteome</keyword>
<evidence type="ECO:0000313" key="11">
    <source>
        <dbReference type="Proteomes" id="UP000801492"/>
    </source>
</evidence>
<comment type="caution">
    <text evidence="10">The sequence shown here is derived from an EMBL/GenBank/DDBJ whole genome shotgun (WGS) entry which is preliminary data.</text>
</comment>
<dbReference type="EMBL" id="VTPC01002384">
    <property type="protein sequence ID" value="KAF2900105.1"/>
    <property type="molecule type" value="Genomic_DNA"/>
</dbReference>
<evidence type="ECO:0000256" key="3">
    <source>
        <dbReference type="ARBA" id="ARBA00022617"/>
    </source>
</evidence>
<dbReference type="PANTHER" id="PTHR24291">
    <property type="entry name" value="CYTOCHROME P450 FAMILY 4"/>
    <property type="match status" value="1"/>
</dbReference>
<comment type="similarity">
    <text evidence="2 9">Belongs to the cytochrome P450 family.</text>
</comment>
<dbReference type="InterPro" id="IPR001128">
    <property type="entry name" value="Cyt_P450"/>
</dbReference>
<sequence>MEPVTIILLLMVLTLPTLYLFRSFKERKRFVSLINQLPGPPAYPILGTALDFLRAQRKDLFLLFRKRSITYSPLFRSWYGSTPAIHLMKPEHMEVIMNNSQHIKKDFMYQFIKPWLGEGLLTGTGAKWHKNRKLITPTFHFQILENFVEVFEEKSQMLVNQLSQKADGKVFDIYPFITHCALDIICETAMGVTVNAMSDRNSEYVQAVYGISEVVYKRNITPWMHPDLTFYMSPLGRRFQHYLSILHGFTNKVIRGRKVALKEKKANEQEQTEDDIFLGKKKRKAFLDLLIISSQDGKLLTDTEIREEVDTFMFEGHDTTTAGICWSLFLLGNHPDVQEKVFEELDGIFQGEDRPVTMADLGEMKYLERVIKESLRLYPSVPFISRMLNEDIELDGYILPAGCAVILQIYDTHRNIRDFPDPERFDPDRFLPENTKLRHPYAYVPFSAGPRNCIGQKFAILEEKTVISSIIRKFKIRSLETQDTIKIMSELILRPQEGIKLTLEPRVY</sequence>
<dbReference type="PROSITE" id="PS00086">
    <property type="entry name" value="CYTOCHROME_P450"/>
    <property type="match status" value="1"/>
</dbReference>
<keyword evidence="7 9" id="KW-0503">Monooxygenase</keyword>
<organism evidence="10 11">
    <name type="scientific">Ignelater luminosus</name>
    <name type="common">Cucubano</name>
    <name type="synonym">Pyrophorus luminosus</name>
    <dbReference type="NCBI Taxonomy" id="2038154"/>
    <lineage>
        <taxon>Eukaryota</taxon>
        <taxon>Metazoa</taxon>
        <taxon>Ecdysozoa</taxon>
        <taxon>Arthropoda</taxon>
        <taxon>Hexapoda</taxon>
        <taxon>Insecta</taxon>
        <taxon>Pterygota</taxon>
        <taxon>Neoptera</taxon>
        <taxon>Endopterygota</taxon>
        <taxon>Coleoptera</taxon>
        <taxon>Polyphaga</taxon>
        <taxon>Elateriformia</taxon>
        <taxon>Elateroidea</taxon>
        <taxon>Elateridae</taxon>
        <taxon>Agrypninae</taxon>
        <taxon>Pyrophorini</taxon>
        <taxon>Ignelater</taxon>
    </lineage>
</organism>
<evidence type="ECO:0000256" key="6">
    <source>
        <dbReference type="ARBA" id="ARBA00023004"/>
    </source>
</evidence>
<evidence type="ECO:0000313" key="10">
    <source>
        <dbReference type="EMBL" id="KAF2900105.1"/>
    </source>
</evidence>
<gene>
    <name evidence="10" type="ORF">ILUMI_06080</name>
</gene>
<dbReference type="GO" id="GO:0016705">
    <property type="term" value="F:oxidoreductase activity, acting on paired donors, with incorporation or reduction of molecular oxygen"/>
    <property type="evidence" value="ECO:0007669"/>
    <property type="project" value="InterPro"/>
</dbReference>
<dbReference type="GO" id="GO:0020037">
    <property type="term" value="F:heme binding"/>
    <property type="evidence" value="ECO:0007669"/>
    <property type="project" value="InterPro"/>
</dbReference>
<dbReference type="InterPro" id="IPR050196">
    <property type="entry name" value="Cytochrome_P450_Monoox"/>
</dbReference>
<evidence type="ECO:0000256" key="8">
    <source>
        <dbReference type="PIRSR" id="PIRSR602401-1"/>
    </source>
</evidence>
<proteinExistence type="inferred from homology"/>
<dbReference type="PRINTS" id="PR00463">
    <property type="entry name" value="EP450I"/>
</dbReference>
<dbReference type="Gene3D" id="1.10.630.10">
    <property type="entry name" value="Cytochrome P450"/>
    <property type="match status" value="1"/>
</dbReference>
<reference evidence="10" key="1">
    <citation type="submission" date="2019-08" db="EMBL/GenBank/DDBJ databases">
        <title>The genome of the North American firefly Photinus pyralis.</title>
        <authorList>
            <consortium name="Photinus pyralis genome working group"/>
            <person name="Fallon T.R."/>
            <person name="Sander Lower S.E."/>
            <person name="Weng J.-K."/>
        </authorList>
    </citation>
    <scope>NUCLEOTIDE SEQUENCE</scope>
    <source>
        <strain evidence="10">TRF0915ILg1</strain>
        <tissue evidence="10">Whole body</tissue>
    </source>
</reference>
<evidence type="ECO:0000256" key="5">
    <source>
        <dbReference type="ARBA" id="ARBA00023002"/>
    </source>
</evidence>
<dbReference type="GO" id="GO:0004497">
    <property type="term" value="F:monooxygenase activity"/>
    <property type="evidence" value="ECO:0007669"/>
    <property type="project" value="UniProtKB-KW"/>
</dbReference>
<feature type="binding site" description="axial binding residue" evidence="8">
    <location>
        <position position="453"/>
    </location>
    <ligand>
        <name>heme</name>
        <dbReference type="ChEBI" id="CHEBI:30413"/>
    </ligand>
    <ligandPart>
        <name>Fe</name>
        <dbReference type="ChEBI" id="CHEBI:18248"/>
    </ligandPart>
</feature>
<dbReference type="InterPro" id="IPR017972">
    <property type="entry name" value="Cyt_P450_CS"/>
</dbReference>
<dbReference type="PANTHER" id="PTHR24291:SF209">
    <property type="entry name" value="CYTOCHROME P450-LIKE PROTEIN"/>
    <property type="match status" value="1"/>
</dbReference>
<dbReference type="Pfam" id="PF00067">
    <property type="entry name" value="p450"/>
    <property type="match status" value="1"/>
</dbReference>
<evidence type="ECO:0000256" key="9">
    <source>
        <dbReference type="RuleBase" id="RU000461"/>
    </source>
</evidence>
<dbReference type="OrthoDB" id="1470350at2759"/>
<dbReference type="InterPro" id="IPR002401">
    <property type="entry name" value="Cyt_P450_E_grp-I"/>
</dbReference>
<accession>A0A8K0GCY0</accession>
<comment type="cofactor">
    <cofactor evidence="1 8">
        <name>heme</name>
        <dbReference type="ChEBI" id="CHEBI:30413"/>
    </cofactor>
</comment>
<dbReference type="GO" id="GO:0005506">
    <property type="term" value="F:iron ion binding"/>
    <property type="evidence" value="ECO:0007669"/>
    <property type="project" value="InterPro"/>
</dbReference>
<dbReference type="Proteomes" id="UP000801492">
    <property type="component" value="Unassembled WGS sequence"/>
</dbReference>
<keyword evidence="5 9" id="KW-0560">Oxidoreductase</keyword>
<protein>
    <recommendedName>
        <fullName evidence="12">Cytochrome P450</fullName>
    </recommendedName>
</protein>
<dbReference type="InterPro" id="IPR036396">
    <property type="entry name" value="Cyt_P450_sf"/>
</dbReference>
<evidence type="ECO:0000256" key="4">
    <source>
        <dbReference type="ARBA" id="ARBA00022723"/>
    </source>
</evidence>
<evidence type="ECO:0000256" key="7">
    <source>
        <dbReference type="ARBA" id="ARBA00023033"/>
    </source>
</evidence>
<dbReference type="SUPFAM" id="SSF48264">
    <property type="entry name" value="Cytochrome P450"/>
    <property type="match status" value="1"/>
</dbReference>
<evidence type="ECO:0000256" key="2">
    <source>
        <dbReference type="ARBA" id="ARBA00010617"/>
    </source>
</evidence>
<keyword evidence="4 8" id="KW-0479">Metal-binding</keyword>
<evidence type="ECO:0008006" key="12">
    <source>
        <dbReference type="Google" id="ProtNLM"/>
    </source>
</evidence>
<keyword evidence="6 8" id="KW-0408">Iron</keyword>
<keyword evidence="3 8" id="KW-0349">Heme</keyword>